<proteinExistence type="inferred from homology"/>
<accession>A0A139A8J6</accession>
<comment type="similarity">
    <text evidence="1">Belongs to the NAD(P)-dependent epimerase/dehydratase family.</text>
</comment>
<dbReference type="InterPro" id="IPR036291">
    <property type="entry name" value="NAD(P)-bd_dom_sf"/>
</dbReference>
<evidence type="ECO:0000313" key="3">
    <source>
        <dbReference type="EMBL" id="KXS12775.1"/>
    </source>
</evidence>
<dbReference type="PANTHER" id="PTHR43725:SF53">
    <property type="entry name" value="UDP-ARABINOSE 4-EPIMERASE 1"/>
    <property type="match status" value="1"/>
</dbReference>
<evidence type="ECO:0000259" key="2">
    <source>
        <dbReference type="Pfam" id="PF01370"/>
    </source>
</evidence>
<evidence type="ECO:0000313" key="4">
    <source>
        <dbReference type="Proteomes" id="UP000070544"/>
    </source>
</evidence>
<sequence length="313" mass="34503">MTEKDKYILVTGAAGRIGGQIAQQLAEKGHRVLGTDRFPLRADAKASFEFAQADLLDGPLVEKLVSGSNAIVHVAANPGPSKYTPPGVAQDWAAKSPIGLEDVTAKDLLFQNLESSYNVFESAVKHGVRRVVFSSSAFAMGWSHDPSGYVPQYLPLDENHPPLPHETYGLSKFLGEGIAEMLARAQRTETKTAFVSLRFTNIIKRERWAELPWEPPVGATKQTLVLWAYTHEDDVLDAHLKALEAENINGHTAVLLAAPTTRFKENTMDLLAQQYPPEVLSKIEFKRKLTGNDGLIDCTKAKTVLGWSARRWS</sequence>
<protein>
    <submittedName>
        <fullName evidence="3">NAD(P)-binding protein</fullName>
    </submittedName>
</protein>
<dbReference type="Proteomes" id="UP000070544">
    <property type="component" value="Unassembled WGS sequence"/>
</dbReference>
<dbReference type="Gene3D" id="3.40.50.720">
    <property type="entry name" value="NAD(P)-binding Rossmann-like Domain"/>
    <property type="match status" value="1"/>
</dbReference>
<dbReference type="EMBL" id="KQ965785">
    <property type="protein sequence ID" value="KXS12775.1"/>
    <property type="molecule type" value="Genomic_DNA"/>
</dbReference>
<dbReference type="STRING" id="1344416.A0A139A8J6"/>
<dbReference type="InterPro" id="IPR001509">
    <property type="entry name" value="Epimerase_deHydtase"/>
</dbReference>
<dbReference type="Pfam" id="PF01370">
    <property type="entry name" value="Epimerase"/>
    <property type="match status" value="2"/>
</dbReference>
<dbReference type="PANTHER" id="PTHR43725">
    <property type="entry name" value="UDP-GLUCOSE 4-EPIMERASE"/>
    <property type="match status" value="1"/>
</dbReference>
<keyword evidence="4" id="KW-1185">Reference proteome</keyword>
<feature type="domain" description="NAD-dependent epimerase/dehydratase" evidence="2">
    <location>
        <begin position="8"/>
        <end position="81"/>
    </location>
</feature>
<dbReference type="SUPFAM" id="SSF51735">
    <property type="entry name" value="NAD(P)-binding Rossmann-fold domains"/>
    <property type="match status" value="1"/>
</dbReference>
<dbReference type="OrthoDB" id="202470at2759"/>
<name>A0A139A8J6_GONPJ</name>
<dbReference type="AlphaFoldDB" id="A0A139A8J6"/>
<reference evidence="3 4" key="1">
    <citation type="journal article" date="2015" name="Genome Biol. Evol.">
        <title>Phylogenomic analyses indicate that early fungi evolved digesting cell walls of algal ancestors of land plants.</title>
        <authorList>
            <person name="Chang Y."/>
            <person name="Wang S."/>
            <person name="Sekimoto S."/>
            <person name="Aerts A.L."/>
            <person name="Choi C."/>
            <person name="Clum A."/>
            <person name="LaButti K.M."/>
            <person name="Lindquist E.A."/>
            <person name="Yee Ngan C."/>
            <person name="Ohm R.A."/>
            <person name="Salamov A.A."/>
            <person name="Grigoriev I.V."/>
            <person name="Spatafora J.W."/>
            <person name="Berbee M.L."/>
        </authorList>
    </citation>
    <scope>NUCLEOTIDE SEQUENCE [LARGE SCALE GENOMIC DNA]</scope>
    <source>
        <strain evidence="3 4">JEL478</strain>
    </source>
</reference>
<feature type="domain" description="NAD-dependent epimerase/dehydratase" evidence="2">
    <location>
        <begin position="94"/>
        <end position="203"/>
    </location>
</feature>
<evidence type="ECO:0000256" key="1">
    <source>
        <dbReference type="ARBA" id="ARBA00007637"/>
    </source>
</evidence>
<gene>
    <name evidence="3" type="ORF">M427DRAFT_59300</name>
</gene>
<organism evidence="3 4">
    <name type="scientific">Gonapodya prolifera (strain JEL478)</name>
    <name type="common">Monoblepharis prolifera</name>
    <dbReference type="NCBI Taxonomy" id="1344416"/>
    <lineage>
        <taxon>Eukaryota</taxon>
        <taxon>Fungi</taxon>
        <taxon>Fungi incertae sedis</taxon>
        <taxon>Chytridiomycota</taxon>
        <taxon>Chytridiomycota incertae sedis</taxon>
        <taxon>Monoblepharidomycetes</taxon>
        <taxon>Monoblepharidales</taxon>
        <taxon>Gonapodyaceae</taxon>
        <taxon>Gonapodya</taxon>
    </lineage>
</organism>